<accession>A0A7J0DYW4</accession>
<keyword evidence="4" id="KW-0378">Hydrolase</keyword>
<dbReference type="PANTHER" id="PTHR10795">
    <property type="entry name" value="PROPROTEIN CONVERTASE SUBTILISIN/KEXIN"/>
    <property type="match status" value="1"/>
</dbReference>
<dbReference type="Gene3D" id="2.60.40.2310">
    <property type="match status" value="1"/>
</dbReference>
<proteinExistence type="inferred from homology"/>
<dbReference type="OrthoDB" id="206201at2759"/>
<dbReference type="InterPro" id="IPR036852">
    <property type="entry name" value="Peptidase_S8/S53_dom_sf"/>
</dbReference>
<feature type="domain" description="Subtilisin-like protease fibronectin type-III" evidence="9">
    <location>
        <begin position="305"/>
        <end position="394"/>
    </location>
</feature>
<evidence type="ECO:0000259" key="8">
    <source>
        <dbReference type="Pfam" id="PF00082"/>
    </source>
</evidence>
<keyword evidence="5" id="KW-0720">Serine protease</keyword>
<dbReference type="InterPro" id="IPR000209">
    <property type="entry name" value="Peptidase_S8/S53_dom"/>
</dbReference>
<reference evidence="11" key="1">
    <citation type="submission" date="2019-07" db="EMBL/GenBank/DDBJ databases">
        <title>De Novo Assembly of kiwifruit Actinidia rufa.</title>
        <authorList>
            <person name="Sugita-Konishi S."/>
            <person name="Sato K."/>
            <person name="Mori E."/>
            <person name="Abe Y."/>
            <person name="Kisaki G."/>
            <person name="Hamano K."/>
            <person name="Suezawa K."/>
            <person name="Otani M."/>
            <person name="Fukuda T."/>
            <person name="Manabe T."/>
            <person name="Gomi K."/>
            <person name="Tabuchi M."/>
            <person name="Akimitsu K."/>
            <person name="Kataoka I."/>
        </authorList>
    </citation>
    <scope>NUCLEOTIDE SEQUENCE [LARGE SCALE GENOMIC DNA]</scope>
    <source>
        <strain evidence="11">cv. Fuchu</strain>
    </source>
</reference>
<dbReference type="InterPro" id="IPR041469">
    <property type="entry name" value="Subtilisin-like_FN3"/>
</dbReference>
<dbReference type="Gene3D" id="3.40.50.200">
    <property type="entry name" value="Peptidase S8/S53 domain"/>
    <property type="match status" value="1"/>
</dbReference>
<sequence length="397" mass="43322">MTLSFSPRDKGDHGPRTASTAAGSFVENTNCKGLASGVARGGAPLAHQPLDRAFPTAITLANNRTLMGQSLDTGGKQKHRFTGLVYSERIALDPNDDSALDFHVFSLSFILLPPHTYKQNTIYAAVAVHQAGGIGLIYVQYDNNLLESCDVFPCIRVDCELGTQILSYIRKARSGDAERAGYALLYGSSMACPHVSGIVALIKSEHPNWSPAAIRSALVTTASQKGTDGMDITEVGPTSKVVDQFDIGGGHVNPNRAVNPGLIYNISTEDNIQFLCSMGYSNLSITRLTQKTTRCTKNSHFMQTLNLPSITIPNFKKTATVLRVVTNVEDINSNYEVLGVLMVVESQLLCFNSTTRVLPFKAKFFSTQKMHGDYRFGRLIWTDGKHIVRSPVSIRVM</sequence>
<name>A0A7J0DYW4_9ERIC</name>
<dbReference type="Pfam" id="PF00082">
    <property type="entry name" value="Peptidase_S8"/>
    <property type="match status" value="1"/>
</dbReference>
<evidence type="ECO:0000256" key="7">
    <source>
        <dbReference type="SAM" id="MobiDB-lite"/>
    </source>
</evidence>
<evidence type="ECO:0000256" key="3">
    <source>
        <dbReference type="ARBA" id="ARBA00022729"/>
    </source>
</evidence>
<dbReference type="InterPro" id="IPR045051">
    <property type="entry name" value="SBT"/>
</dbReference>
<evidence type="ECO:0000256" key="1">
    <source>
        <dbReference type="ARBA" id="ARBA00011073"/>
    </source>
</evidence>
<dbReference type="EMBL" id="BJWL01000439">
    <property type="protein sequence ID" value="GFS44537.1"/>
    <property type="molecule type" value="Genomic_DNA"/>
</dbReference>
<dbReference type="Pfam" id="PF17766">
    <property type="entry name" value="fn3_6"/>
    <property type="match status" value="1"/>
</dbReference>
<dbReference type="InterPro" id="IPR015500">
    <property type="entry name" value="Peptidase_S8_subtilisin-rel"/>
</dbReference>
<feature type="domain" description="Peptidase S8/S53" evidence="8">
    <location>
        <begin position="173"/>
        <end position="228"/>
    </location>
</feature>
<evidence type="ECO:0000256" key="4">
    <source>
        <dbReference type="ARBA" id="ARBA00022801"/>
    </source>
</evidence>
<keyword evidence="11" id="KW-1185">Reference proteome</keyword>
<dbReference type="SUPFAM" id="SSF52743">
    <property type="entry name" value="Subtilisin-like"/>
    <property type="match status" value="1"/>
</dbReference>
<comment type="similarity">
    <text evidence="1 6">Belongs to the peptidase S8 family.</text>
</comment>
<dbReference type="PRINTS" id="PR00723">
    <property type="entry name" value="SUBTILISIN"/>
</dbReference>
<feature type="region of interest" description="Disordered" evidence="7">
    <location>
        <begin position="1"/>
        <end position="21"/>
    </location>
</feature>
<gene>
    <name evidence="10" type="ORF">Acr_00g0090940</name>
</gene>
<evidence type="ECO:0000313" key="10">
    <source>
        <dbReference type="EMBL" id="GFS44537.1"/>
    </source>
</evidence>
<evidence type="ECO:0000256" key="2">
    <source>
        <dbReference type="ARBA" id="ARBA00022670"/>
    </source>
</evidence>
<evidence type="ECO:0000256" key="5">
    <source>
        <dbReference type="ARBA" id="ARBA00022825"/>
    </source>
</evidence>
<dbReference type="PROSITE" id="PS51892">
    <property type="entry name" value="SUBTILASE"/>
    <property type="match status" value="1"/>
</dbReference>
<comment type="caution">
    <text evidence="6">Lacks conserved residue(s) required for the propagation of feature annotation.</text>
</comment>
<dbReference type="GO" id="GO:0004252">
    <property type="term" value="F:serine-type endopeptidase activity"/>
    <property type="evidence" value="ECO:0007669"/>
    <property type="project" value="InterPro"/>
</dbReference>
<dbReference type="Proteomes" id="UP000585474">
    <property type="component" value="Unassembled WGS sequence"/>
</dbReference>
<evidence type="ECO:0000313" key="11">
    <source>
        <dbReference type="Proteomes" id="UP000585474"/>
    </source>
</evidence>
<protein>
    <submittedName>
        <fullName evidence="10">Subtilase 1.3</fullName>
    </submittedName>
</protein>
<keyword evidence="3" id="KW-0732">Signal</keyword>
<organism evidence="10 11">
    <name type="scientific">Actinidia rufa</name>
    <dbReference type="NCBI Taxonomy" id="165716"/>
    <lineage>
        <taxon>Eukaryota</taxon>
        <taxon>Viridiplantae</taxon>
        <taxon>Streptophyta</taxon>
        <taxon>Embryophyta</taxon>
        <taxon>Tracheophyta</taxon>
        <taxon>Spermatophyta</taxon>
        <taxon>Magnoliopsida</taxon>
        <taxon>eudicotyledons</taxon>
        <taxon>Gunneridae</taxon>
        <taxon>Pentapetalae</taxon>
        <taxon>asterids</taxon>
        <taxon>Ericales</taxon>
        <taxon>Actinidiaceae</taxon>
        <taxon>Actinidia</taxon>
    </lineage>
</organism>
<evidence type="ECO:0000259" key="9">
    <source>
        <dbReference type="Pfam" id="PF17766"/>
    </source>
</evidence>
<keyword evidence="2" id="KW-0645">Protease</keyword>
<comment type="caution">
    <text evidence="10">The sequence shown here is derived from an EMBL/GenBank/DDBJ whole genome shotgun (WGS) entry which is preliminary data.</text>
</comment>
<dbReference type="AlphaFoldDB" id="A0A7J0DYW4"/>
<dbReference type="GO" id="GO:0006508">
    <property type="term" value="P:proteolysis"/>
    <property type="evidence" value="ECO:0007669"/>
    <property type="project" value="UniProtKB-KW"/>
</dbReference>
<evidence type="ECO:0000256" key="6">
    <source>
        <dbReference type="PROSITE-ProRule" id="PRU01240"/>
    </source>
</evidence>